<evidence type="ECO:0000256" key="14">
    <source>
        <dbReference type="ARBA" id="ARBA00030672"/>
    </source>
</evidence>
<evidence type="ECO:0000256" key="11">
    <source>
        <dbReference type="ARBA" id="ARBA00023054"/>
    </source>
</evidence>
<keyword evidence="8" id="KW-0863">Zinc-finger</keyword>
<keyword evidence="9" id="KW-0498">Mitosis</keyword>
<evidence type="ECO:0000256" key="8">
    <source>
        <dbReference type="ARBA" id="ARBA00022771"/>
    </source>
</evidence>
<evidence type="ECO:0000313" key="18">
    <source>
        <dbReference type="EMBL" id="KAG5670129.1"/>
    </source>
</evidence>
<reference evidence="18" key="1">
    <citation type="submission" date="2021-03" db="EMBL/GenBank/DDBJ databases">
        <title>Chromosome level genome of the anhydrobiotic midge Polypedilum vanderplanki.</title>
        <authorList>
            <person name="Yoshida Y."/>
            <person name="Kikawada T."/>
            <person name="Gusev O."/>
        </authorList>
    </citation>
    <scope>NUCLEOTIDE SEQUENCE</scope>
    <source>
        <strain evidence="18">NIAS01</strain>
        <tissue evidence="18">Whole body or cell culture</tissue>
    </source>
</reference>
<evidence type="ECO:0000313" key="19">
    <source>
        <dbReference type="Proteomes" id="UP001107558"/>
    </source>
</evidence>
<dbReference type="InterPro" id="IPR040050">
    <property type="entry name" value="ZNF830-like"/>
</dbReference>
<comment type="caution">
    <text evidence="18">The sequence shown here is derived from an EMBL/GenBank/DDBJ whole genome shotgun (WGS) entry which is preliminary data.</text>
</comment>
<feature type="compositionally biased region" description="Basic and acidic residues" evidence="16">
    <location>
        <begin position="267"/>
        <end position="276"/>
    </location>
</feature>
<dbReference type="PANTHER" id="PTHR13278:SF0">
    <property type="entry name" value="ZINC FINGER PROTEIN 830"/>
    <property type="match status" value="1"/>
</dbReference>
<feature type="compositionally biased region" description="Polar residues" evidence="16">
    <location>
        <begin position="142"/>
        <end position="159"/>
    </location>
</feature>
<dbReference type="Proteomes" id="UP001107558">
    <property type="component" value="Chromosome 3"/>
</dbReference>
<keyword evidence="7" id="KW-0479">Metal-binding</keyword>
<keyword evidence="10" id="KW-0862">Zinc</keyword>
<keyword evidence="12" id="KW-0539">Nucleus</keyword>
<evidence type="ECO:0000256" key="4">
    <source>
        <dbReference type="ARBA" id="ARBA00022454"/>
    </source>
</evidence>
<proteinExistence type="predicted"/>
<dbReference type="AlphaFoldDB" id="A0A9J6BJR6"/>
<evidence type="ECO:0000256" key="12">
    <source>
        <dbReference type="ARBA" id="ARBA00023242"/>
    </source>
</evidence>
<dbReference type="PANTHER" id="PTHR13278">
    <property type="entry name" value="ZINC FINGER PROTEIN 830"/>
    <property type="match status" value="1"/>
</dbReference>
<evidence type="ECO:0000256" key="6">
    <source>
        <dbReference type="ARBA" id="ARBA00022618"/>
    </source>
</evidence>
<dbReference type="GO" id="GO:0008270">
    <property type="term" value="F:zinc ion binding"/>
    <property type="evidence" value="ECO:0007669"/>
    <property type="project" value="UniProtKB-KW"/>
</dbReference>
<name>A0A9J6BJR6_POLVA</name>
<dbReference type="GO" id="GO:0044773">
    <property type="term" value="P:mitotic DNA damage checkpoint signaling"/>
    <property type="evidence" value="ECO:0007669"/>
    <property type="project" value="TreeGrafter"/>
</dbReference>
<dbReference type="EMBL" id="JADBJN010000003">
    <property type="protein sequence ID" value="KAG5670129.1"/>
    <property type="molecule type" value="Genomic_DNA"/>
</dbReference>
<evidence type="ECO:0000256" key="16">
    <source>
        <dbReference type="SAM" id="MobiDB-lite"/>
    </source>
</evidence>
<comment type="subcellular location">
    <subcellularLocation>
        <location evidence="1">Chromosome</location>
    </subcellularLocation>
    <subcellularLocation>
        <location evidence="2">Nucleus speckle</location>
    </subcellularLocation>
</comment>
<keyword evidence="6" id="KW-0132">Cell division</keyword>
<dbReference type="GO" id="GO:0033314">
    <property type="term" value="P:mitotic DNA replication checkpoint signaling"/>
    <property type="evidence" value="ECO:0007669"/>
    <property type="project" value="TreeGrafter"/>
</dbReference>
<keyword evidence="13" id="KW-0131">Cell cycle</keyword>
<evidence type="ECO:0000256" key="13">
    <source>
        <dbReference type="ARBA" id="ARBA00023306"/>
    </source>
</evidence>
<dbReference type="GO" id="GO:0033260">
    <property type="term" value="P:nuclear DNA replication"/>
    <property type="evidence" value="ECO:0007669"/>
    <property type="project" value="TreeGrafter"/>
</dbReference>
<evidence type="ECO:0000256" key="2">
    <source>
        <dbReference type="ARBA" id="ARBA00004324"/>
    </source>
</evidence>
<feature type="region of interest" description="Disordered" evidence="16">
    <location>
        <begin position="142"/>
        <end position="167"/>
    </location>
</feature>
<feature type="domain" description="ZNF380 coiled-coil" evidence="17">
    <location>
        <begin position="168"/>
        <end position="228"/>
    </location>
</feature>
<keyword evidence="11 15" id="KW-0175">Coiled coil</keyword>
<dbReference type="GO" id="GO:0003676">
    <property type="term" value="F:nucleic acid binding"/>
    <property type="evidence" value="ECO:0007669"/>
    <property type="project" value="InterPro"/>
</dbReference>
<evidence type="ECO:0000256" key="1">
    <source>
        <dbReference type="ARBA" id="ARBA00004286"/>
    </source>
</evidence>
<gene>
    <name evidence="18" type="ORF">PVAND_000411</name>
</gene>
<organism evidence="18 19">
    <name type="scientific">Polypedilum vanderplanki</name>
    <name type="common">Sleeping chironomid midge</name>
    <dbReference type="NCBI Taxonomy" id="319348"/>
    <lineage>
        <taxon>Eukaryota</taxon>
        <taxon>Metazoa</taxon>
        <taxon>Ecdysozoa</taxon>
        <taxon>Arthropoda</taxon>
        <taxon>Hexapoda</taxon>
        <taxon>Insecta</taxon>
        <taxon>Pterygota</taxon>
        <taxon>Neoptera</taxon>
        <taxon>Endopterygota</taxon>
        <taxon>Diptera</taxon>
        <taxon>Nematocera</taxon>
        <taxon>Chironomoidea</taxon>
        <taxon>Chironomidae</taxon>
        <taxon>Chironominae</taxon>
        <taxon>Polypedilum</taxon>
        <taxon>Polypedilum</taxon>
    </lineage>
</organism>
<dbReference type="GO" id="GO:0005681">
    <property type="term" value="C:spliceosomal complex"/>
    <property type="evidence" value="ECO:0007669"/>
    <property type="project" value="InterPro"/>
</dbReference>
<evidence type="ECO:0000256" key="15">
    <source>
        <dbReference type="SAM" id="Coils"/>
    </source>
</evidence>
<evidence type="ECO:0000256" key="5">
    <source>
        <dbReference type="ARBA" id="ARBA00022473"/>
    </source>
</evidence>
<sequence length="276" mass="32065">MNAAFRLEKKKVSQSELRRLMNEQKQSRNAEIKKIDSPFAKYENGQLHCVLCKSIVRSEAVWNVHINASQHKENLAIAKELKSKLQNKQSQKDEDRVAGMKRSIEEMRSEVPEKKIKGILKNSTSSSVVTNITKIIVPKQTDVSQNVEQDQPPTKSNSIPDDFFDSKNKKSNEEEWAKFQKEIKDAEAESKVIINEDFEEATAERQIDEIDEQIRNWSRVLEMEKKKELIETKLKVMKTQETKIDIVMKSSDSENDDDDDDEIPEFIDWRAKKSHK</sequence>
<feature type="coiled-coil region" evidence="15">
    <location>
        <begin position="68"/>
        <end position="98"/>
    </location>
</feature>
<dbReference type="Pfam" id="PF23406">
    <property type="entry name" value="ZNF380_CC"/>
    <property type="match status" value="1"/>
</dbReference>
<keyword evidence="19" id="KW-1185">Reference proteome</keyword>
<feature type="compositionally biased region" description="Acidic residues" evidence="16">
    <location>
        <begin position="253"/>
        <end position="265"/>
    </location>
</feature>
<evidence type="ECO:0000256" key="7">
    <source>
        <dbReference type="ARBA" id="ARBA00022723"/>
    </source>
</evidence>
<dbReference type="InterPro" id="IPR059039">
    <property type="entry name" value="ZNF380_CC"/>
</dbReference>
<dbReference type="SUPFAM" id="SSF57667">
    <property type="entry name" value="beta-beta-alpha zinc fingers"/>
    <property type="match status" value="1"/>
</dbReference>
<evidence type="ECO:0000256" key="10">
    <source>
        <dbReference type="ARBA" id="ARBA00022833"/>
    </source>
</evidence>
<evidence type="ECO:0000256" key="9">
    <source>
        <dbReference type="ARBA" id="ARBA00022776"/>
    </source>
</evidence>
<keyword evidence="4" id="KW-0158">Chromosome</keyword>
<protein>
    <recommendedName>
        <fullName evidence="3">Zinc finger protein 830</fullName>
    </recommendedName>
    <alternativeName>
        <fullName evidence="14">Coiled-coil domain-containing protein 16</fullName>
    </alternativeName>
</protein>
<dbReference type="InterPro" id="IPR036236">
    <property type="entry name" value="Znf_C2H2_sf"/>
</dbReference>
<dbReference type="Gene3D" id="3.30.160.60">
    <property type="entry name" value="Classic Zinc Finger"/>
    <property type="match status" value="1"/>
</dbReference>
<accession>A0A9J6BJR6</accession>
<feature type="region of interest" description="Disordered" evidence="16">
    <location>
        <begin position="247"/>
        <end position="276"/>
    </location>
</feature>
<feature type="coiled-coil region" evidence="15">
    <location>
        <begin position="169"/>
        <end position="240"/>
    </location>
</feature>
<dbReference type="OrthoDB" id="77607at2759"/>
<evidence type="ECO:0000259" key="17">
    <source>
        <dbReference type="Pfam" id="PF23406"/>
    </source>
</evidence>
<keyword evidence="5" id="KW-0217">Developmental protein</keyword>
<evidence type="ECO:0000256" key="3">
    <source>
        <dbReference type="ARBA" id="ARBA00017358"/>
    </source>
</evidence>